<dbReference type="HOGENOM" id="CLU_011276_7_1_0"/>
<dbReference type="PANTHER" id="PTHR45790">
    <property type="entry name" value="SIROHEME SYNTHASE-RELATED"/>
    <property type="match status" value="1"/>
</dbReference>
<name>A9WIP5_CHLAA</name>
<protein>
    <submittedName>
        <fullName evidence="10">Precorrin-4 C11-methyltransferase</fullName>
        <ecNumber evidence="10">2.1.1.133</ecNumber>
    </submittedName>
</protein>
<evidence type="ECO:0000259" key="9">
    <source>
        <dbReference type="Pfam" id="PF00590"/>
    </source>
</evidence>
<dbReference type="InterPro" id="IPR014777">
    <property type="entry name" value="4pyrrole_Mease_sub1"/>
</dbReference>
<comment type="similarity">
    <text evidence="2 7">Belongs to the precorrin methyltransferase family.</text>
</comment>
<dbReference type="PROSITE" id="PS00839">
    <property type="entry name" value="SUMT_1"/>
    <property type="match status" value="1"/>
</dbReference>
<evidence type="ECO:0000313" key="10">
    <source>
        <dbReference type="EMBL" id="ABY35772.1"/>
    </source>
</evidence>
<dbReference type="Proteomes" id="UP000002008">
    <property type="component" value="Chromosome"/>
</dbReference>
<evidence type="ECO:0000256" key="4">
    <source>
        <dbReference type="ARBA" id="ARBA00022603"/>
    </source>
</evidence>
<dbReference type="InParanoid" id="A9WIP5"/>
<evidence type="ECO:0000256" key="6">
    <source>
        <dbReference type="ARBA" id="ARBA00022691"/>
    </source>
</evidence>
<dbReference type="NCBIfam" id="TIGR01465">
    <property type="entry name" value="cobM_cbiF"/>
    <property type="match status" value="1"/>
</dbReference>
<dbReference type="Gene3D" id="3.30.950.10">
    <property type="entry name" value="Methyltransferase, Cobalt-precorrin-4 Transmethylase, Domain 2"/>
    <property type="match status" value="1"/>
</dbReference>
<dbReference type="Gene3D" id="3.40.1010.10">
    <property type="entry name" value="Cobalt-precorrin-4 Transmethylase, Domain 1"/>
    <property type="match status" value="1"/>
</dbReference>
<comment type="pathway">
    <text evidence="1">Cofactor biosynthesis; adenosylcobalamin biosynthesis.</text>
</comment>
<evidence type="ECO:0000256" key="3">
    <source>
        <dbReference type="ARBA" id="ARBA00022573"/>
    </source>
</evidence>
<evidence type="ECO:0000256" key="5">
    <source>
        <dbReference type="ARBA" id="ARBA00022679"/>
    </source>
</evidence>
<organism evidence="10 11">
    <name type="scientific">Chloroflexus aurantiacus (strain ATCC 29366 / DSM 635 / J-10-fl)</name>
    <dbReference type="NCBI Taxonomy" id="324602"/>
    <lineage>
        <taxon>Bacteria</taxon>
        <taxon>Bacillati</taxon>
        <taxon>Chloroflexota</taxon>
        <taxon>Chloroflexia</taxon>
        <taxon>Chloroflexales</taxon>
        <taxon>Chloroflexineae</taxon>
        <taxon>Chloroflexaceae</taxon>
        <taxon>Chloroflexus</taxon>
    </lineage>
</organism>
<evidence type="ECO:0000256" key="1">
    <source>
        <dbReference type="ARBA" id="ARBA00004953"/>
    </source>
</evidence>
<dbReference type="CDD" id="cd11641">
    <property type="entry name" value="Precorrin-4_C11-MT"/>
    <property type="match status" value="1"/>
</dbReference>
<dbReference type="AlphaFoldDB" id="A9WIP5"/>
<keyword evidence="5 7" id="KW-0808">Transferase</keyword>
<evidence type="ECO:0000256" key="7">
    <source>
        <dbReference type="RuleBase" id="RU003960"/>
    </source>
</evidence>
<keyword evidence="3" id="KW-0169">Cobalamin biosynthesis</keyword>
<feature type="domain" description="Tetrapyrrole methylase" evidence="9">
    <location>
        <begin position="9"/>
        <end position="217"/>
    </location>
</feature>
<dbReference type="GO" id="GO:0032259">
    <property type="term" value="P:methylation"/>
    <property type="evidence" value="ECO:0007669"/>
    <property type="project" value="UniProtKB-KW"/>
</dbReference>
<evidence type="ECO:0000313" key="11">
    <source>
        <dbReference type="Proteomes" id="UP000002008"/>
    </source>
</evidence>
<dbReference type="PATRIC" id="fig|324602.8.peg.2892"/>
<dbReference type="InterPro" id="IPR006362">
    <property type="entry name" value="Cbl_synth_CobM/CibF"/>
</dbReference>
<dbReference type="InterPro" id="IPR035996">
    <property type="entry name" value="4pyrrol_Methylase_sf"/>
</dbReference>
<dbReference type="InterPro" id="IPR003043">
    <property type="entry name" value="Uropor_MeTrfase_CS"/>
</dbReference>
<dbReference type="RefSeq" id="WP_012258425.1">
    <property type="nucleotide sequence ID" value="NC_010175.1"/>
</dbReference>
<dbReference type="EMBL" id="CP000909">
    <property type="protein sequence ID" value="ABY35772.1"/>
    <property type="molecule type" value="Genomic_DNA"/>
</dbReference>
<keyword evidence="11" id="KW-1185">Reference proteome</keyword>
<dbReference type="PROSITE" id="PS00840">
    <property type="entry name" value="SUMT_2"/>
    <property type="match status" value="1"/>
</dbReference>
<sequence length="274" mass="29513">MTYPAIPGTVYFVGAGPGAPDLITVRGRDLLAQADLILYADSLVDAALPAAYARADARILGSVEMHLEQIVRLMCEAARAGQVVVRLHSGDPALYGAIHEQMAALDEAGVPYEIVPGVTAAFALAARLGVELTVPELVQTIILTRPAGRTPLPEHEQLSRMAAHGASLAIYLGITRMQQVVRDLLTGGVYTPDTPVVVAYRITWPDEVIIHGTLGDIAEKVKAAGFTRQALILVSPALDPANKRTDRPTSRLYDPTYSHRLRRRREPADETAEA</sequence>
<dbReference type="KEGG" id="cau:Caur_2566"/>
<dbReference type="InterPro" id="IPR014776">
    <property type="entry name" value="4pyrrole_Mease_sub2"/>
</dbReference>
<keyword evidence="4 7" id="KW-0489">Methyltransferase</keyword>
<dbReference type="EnsemblBacteria" id="ABY35772">
    <property type="protein sequence ID" value="ABY35772"/>
    <property type="gene ID" value="Caur_2566"/>
</dbReference>
<evidence type="ECO:0000256" key="8">
    <source>
        <dbReference type="SAM" id="MobiDB-lite"/>
    </source>
</evidence>
<proteinExistence type="inferred from homology"/>
<evidence type="ECO:0000256" key="2">
    <source>
        <dbReference type="ARBA" id="ARBA00005879"/>
    </source>
</evidence>
<accession>A9WIP5</accession>
<dbReference type="GO" id="GO:0009236">
    <property type="term" value="P:cobalamin biosynthetic process"/>
    <property type="evidence" value="ECO:0007669"/>
    <property type="project" value="UniProtKB-UniPathway"/>
</dbReference>
<dbReference type="InterPro" id="IPR000878">
    <property type="entry name" value="4pyrrol_Mease"/>
</dbReference>
<dbReference type="STRING" id="324602.Caur_2566"/>
<dbReference type="UniPathway" id="UPA00148"/>
<dbReference type="eggNOG" id="COG2875">
    <property type="taxonomic scope" value="Bacteria"/>
</dbReference>
<dbReference type="Pfam" id="PF00590">
    <property type="entry name" value="TP_methylase"/>
    <property type="match status" value="1"/>
</dbReference>
<dbReference type="SUPFAM" id="SSF53790">
    <property type="entry name" value="Tetrapyrrole methylase"/>
    <property type="match status" value="1"/>
</dbReference>
<gene>
    <name evidence="10" type="ordered locus">Caur_2566</name>
</gene>
<feature type="region of interest" description="Disordered" evidence="8">
    <location>
        <begin position="240"/>
        <end position="274"/>
    </location>
</feature>
<dbReference type="GO" id="GO:0046026">
    <property type="term" value="F:precorrin-4 C11-methyltransferase activity"/>
    <property type="evidence" value="ECO:0007669"/>
    <property type="project" value="UniProtKB-EC"/>
</dbReference>
<keyword evidence="6" id="KW-0949">S-adenosyl-L-methionine</keyword>
<dbReference type="PANTHER" id="PTHR45790:SF4">
    <property type="entry name" value="COBALT-PRECORRIN-4 C(11)-METHYLTRANSFERASE"/>
    <property type="match status" value="1"/>
</dbReference>
<reference evidence="11" key="1">
    <citation type="journal article" date="2011" name="BMC Genomics">
        <title>Complete genome sequence of the filamentous anoxygenic phototrophic bacterium Chloroflexus aurantiacus.</title>
        <authorList>
            <person name="Tang K.H."/>
            <person name="Barry K."/>
            <person name="Chertkov O."/>
            <person name="Dalin E."/>
            <person name="Han C.S."/>
            <person name="Hauser L.J."/>
            <person name="Honchak B.M."/>
            <person name="Karbach L.E."/>
            <person name="Land M.L."/>
            <person name="Lapidus A."/>
            <person name="Larimer F.W."/>
            <person name="Mikhailova N."/>
            <person name="Pitluck S."/>
            <person name="Pierson B.K."/>
            <person name="Blankenship R.E."/>
        </authorList>
    </citation>
    <scope>NUCLEOTIDE SEQUENCE [LARGE SCALE GENOMIC DNA]</scope>
    <source>
        <strain evidence="11">ATCC 29366 / DSM 635 / J-10-fl</strain>
    </source>
</reference>
<dbReference type="InterPro" id="IPR050161">
    <property type="entry name" value="Siro_Cobalamin_biosynth"/>
</dbReference>
<dbReference type="EC" id="2.1.1.133" evidence="10"/>